<accession>A0AAD7AKI5</accession>
<dbReference type="Proteomes" id="UP001218218">
    <property type="component" value="Unassembled WGS sequence"/>
</dbReference>
<dbReference type="InterPro" id="IPR054208">
    <property type="entry name" value="DUF6914"/>
</dbReference>
<protein>
    <submittedName>
        <fullName evidence="1">Uncharacterized protein</fullName>
    </submittedName>
</protein>
<organism evidence="1 2">
    <name type="scientific">Mycena albidolilacea</name>
    <dbReference type="NCBI Taxonomy" id="1033008"/>
    <lineage>
        <taxon>Eukaryota</taxon>
        <taxon>Fungi</taxon>
        <taxon>Dikarya</taxon>
        <taxon>Basidiomycota</taxon>
        <taxon>Agaricomycotina</taxon>
        <taxon>Agaricomycetes</taxon>
        <taxon>Agaricomycetidae</taxon>
        <taxon>Agaricales</taxon>
        <taxon>Marasmiineae</taxon>
        <taxon>Mycenaceae</taxon>
        <taxon>Mycena</taxon>
    </lineage>
</organism>
<keyword evidence="2" id="KW-1185">Reference proteome</keyword>
<comment type="caution">
    <text evidence="1">The sequence shown here is derived from an EMBL/GenBank/DDBJ whole genome shotgun (WGS) entry which is preliminary data.</text>
</comment>
<reference evidence="1" key="1">
    <citation type="submission" date="2023-03" db="EMBL/GenBank/DDBJ databases">
        <title>Massive genome expansion in bonnet fungi (Mycena s.s.) driven by repeated elements and novel gene families across ecological guilds.</title>
        <authorList>
            <consortium name="Lawrence Berkeley National Laboratory"/>
            <person name="Harder C.B."/>
            <person name="Miyauchi S."/>
            <person name="Viragh M."/>
            <person name="Kuo A."/>
            <person name="Thoen E."/>
            <person name="Andreopoulos B."/>
            <person name="Lu D."/>
            <person name="Skrede I."/>
            <person name="Drula E."/>
            <person name="Henrissat B."/>
            <person name="Morin E."/>
            <person name="Kohler A."/>
            <person name="Barry K."/>
            <person name="LaButti K."/>
            <person name="Morin E."/>
            <person name="Salamov A."/>
            <person name="Lipzen A."/>
            <person name="Mereny Z."/>
            <person name="Hegedus B."/>
            <person name="Baldrian P."/>
            <person name="Stursova M."/>
            <person name="Weitz H."/>
            <person name="Taylor A."/>
            <person name="Grigoriev I.V."/>
            <person name="Nagy L.G."/>
            <person name="Martin F."/>
            <person name="Kauserud H."/>
        </authorList>
    </citation>
    <scope>NUCLEOTIDE SEQUENCE</scope>
    <source>
        <strain evidence="1">CBHHK002</strain>
    </source>
</reference>
<gene>
    <name evidence="1" type="ORF">DFH08DRAFT_684148</name>
</gene>
<evidence type="ECO:0000313" key="2">
    <source>
        <dbReference type="Proteomes" id="UP001218218"/>
    </source>
</evidence>
<dbReference type="Pfam" id="PF21858">
    <property type="entry name" value="DUF6914"/>
    <property type="match status" value="1"/>
</dbReference>
<proteinExistence type="predicted"/>
<dbReference type="EMBL" id="JARIHO010000005">
    <property type="protein sequence ID" value="KAJ7361318.1"/>
    <property type="molecule type" value="Genomic_DNA"/>
</dbReference>
<evidence type="ECO:0000313" key="1">
    <source>
        <dbReference type="EMBL" id="KAJ7361318.1"/>
    </source>
</evidence>
<sequence length="157" mass="17773">MADLPLVVVQYELYGHVRRSEHWVLAAVTDIETASARVLNIIGGTDTFQFNAKDVRGMGRSRTYLGGVLVGTVPQNKLPALEQWVRAIPIHRGQPTWDCQNWVIEAIRELRMDNRGIVLKGISEAHIRECLAEEKERAETGESLIHERGFDMVKKNI</sequence>
<dbReference type="AlphaFoldDB" id="A0AAD7AKI5"/>
<name>A0AAD7AKI5_9AGAR</name>